<evidence type="ECO:0000256" key="4">
    <source>
        <dbReference type="ARBA" id="ARBA00022643"/>
    </source>
</evidence>
<name>A0A7Y5Z4B7_9PSED</name>
<comment type="similarity">
    <text evidence="2">Belongs to the nitroreductase family.</text>
</comment>
<evidence type="ECO:0000256" key="5">
    <source>
        <dbReference type="ARBA" id="ARBA00023002"/>
    </source>
</evidence>
<reference evidence="7 8" key="1">
    <citation type="journal article" date="2020" name="Front. Plant Sci.">
        <title>Isolation of Rhizosphere Bacteria That Improve Quality and Water Stress Tolerance in Greenhouse Ornamentals.</title>
        <authorList>
            <person name="Nordstedt N.P."/>
            <person name="Jones M.L."/>
        </authorList>
    </citation>
    <scope>NUCLEOTIDE SEQUENCE [LARGE SCALE GENOMIC DNA]</scope>
    <source>
        <strain evidence="7 8">C7D2</strain>
    </source>
</reference>
<dbReference type="Proteomes" id="UP000536720">
    <property type="component" value="Unassembled WGS sequence"/>
</dbReference>
<dbReference type="PANTHER" id="PTHR43673">
    <property type="entry name" value="NAD(P)H NITROREDUCTASE YDGI-RELATED"/>
    <property type="match status" value="1"/>
</dbReference>
<evidence type="ECO:0000313" key="8">
    <source>
        <dbReference type="Proteomes" id="UP000536720"/>
    </source>
</evidence>
<dbReference type="AlphaFoldDB" id="A0A7Y5Z4B7"/>
<feature type="domain" description="Nitroreductase" evidence="6">
    <location>
        <begin position="22"/>
        <end position="214"/>
    </location>
</feature>
<sequence>MNRLSQPPLSPELLSRTVDWAITTRRSMRAYLPTPVPLEEVEAILDIARFCPTGVNMQPWRVHVVTGEVKDQLSQVITQLDNDPTLSLGLEDAYEYYPRQWITPYIDRKRQVGWELYGLLGIEKGDKQRMHQQHGRNYRFFDAPVGLLFTIDRVLQKGSLLDYGMFLQSVMVAARGRGLHTCPQAAFLKYHQVIAELLGIPSDQMLVCGMSLGYADESSLENSLVTDREPVSAFATFHHNNKESMV</sequence>
<comment type="cofactor">
    <cofactor evidence="1">
        <name>FMN</name>
        <dbReference type="ChEBI" id="CHEBI:58210"/>
    </cofactor>
</comment>
<dbReference type="EMBL" id="JABFMR010000004">
    <property type="protein sequence ID" value="NUT86164.1"/>
    <property type="molecule type" value="Genomic_DNA"/>
</dbReference>
<evidence type="ECO:0000259" key="6">
    <source>
        <dbReference type="Pfam" id="PF00881"/>
    </source>
</evidence>
<dbReference type="CDD" id="cd02136">
    <property type="entry name" value="PnbA_NfnB-like"/>
    <property type="match status" value="1"/>
</dbReference>
<dbReference type="InterPro" id="IPR029479">
    <property type="entry name" value="Nitroreductase"/>
</dbReference>
<dbReference type="Gene3D" id="3.40.109.10">
    <property type="entry name" value="NADH Oxidase"/>
    <property type="match status" value="1"/>
</dbReference>
<comment type="caution">
    <text evidence="7">The sequence shown here is derived from an EMBL/GenBank/DDBJ whole genome shotgun (WGS) entry which is preliminary data.</text>
</comment>
<proteinExistence type="inferred from homology"/>
<keyword evidence="3" id="KW-0285">Flavoprotein</keyword>
<dbReference type="GO" id="GO:0016491">
    <property type="term" value="F:oxidoreductase activity"/>
    <property type="evidence" value="ECO:0007669"/>
    <property type="project" value="UniProtKB-KW"/>
</dbReference>
<evidence type="ECO:0000313" key="7">
    <source>
        <dbReference type="EMBL" id="NUT86164.1"/>
    </source>
</evidence>
<evidence type="ECO:0000256" key="3">
    <source>
        <dbReference type="ARBA" id="ARBA00022630"/>
    </source>
</evidence>
<keyword evidence="5" id="KW-0560">Oxidoreductase</keyword>
<evidence type="ECO:0000256" key="2">
    <source>
        <dbReference type="ARBA" id="ARBA00007118"/>
    </source>
</evidence>
<keyword evidence="4" id="KW-0288">FMN</keyword>
<evidence type="ECO:0000256" key="1">
    <source>
        <dbReference type="ARBA" id="ARBA00001917"/>
    </source>
</evidence>
<dbReference type="PANTHER" id="PTHR43673:SF2">
    <property type="entry name" value="NITROREDUCTASE"/>
    <property type="match status" value="1"/>
</dbReference>
<dbReference type="Pfam" id="PF00881">
    <property type="entry name" value="Nitroreductase"/>
    <property type="match status" value="1"/>
</dbReference>
<protein>
    <submittedName>
        <fullName evidence="7">Nitroreductase</fullName>
    </submittedName>
</protein>
<dbReference type="SUPFAM" id="SSF55469">
    <property type="entry name" value="FMN-dependent nitroreductase-like"/>
    <property type="match status" value="1"/>
</dbReference>
<gene>
    <name evidence="7" type="ORF">HNO91_07025</name>
</gene>
<dbReference type="RefSeq" id="WP_139643881.1">
    <property type="nucleotide sequence ID" value="NZ_JABFMR010000004.1"/>
</dbReference>
<dbReference type="InterPro" id="IPR000415">
    <property type="entry name" value="Nitroreductase-like"/>
</dbReference>
<accession>A0A7Y5Z4B7</accession>
<organism evidence="7 8">
    <name type="scientific">Pseudomonas corrugata</name>
    <dbReference type="NCBI Taxonomy" id="47879"/>
    <lineage>
        <taxon>Bacteria</taxon>
        <taxon>Pseudomonadati</taxon>
        <taxon>Pseudomonadota</taxon>
        <taxon>Gammaproteobacteria</taxon>
        <taxon>Pseudomonadales</taxon>
        <taxon>Pseudomonadaceae</taxon>
        <taxon>Pseudomonas</taxon>
    </lineage>
</organism>